<sequence length="91" mass="9428">MAVGPGFLIAAMLPIFLASAAVLTLPTLATHELSGFYPVGLLLSLMLQQAGQLVMAKLEGSFVSVLLGYVYGVVAIGATVAALVFAFITHY</sequence>
<keyword evidence="1" id="KW-0472">Membrane</keyword>
<name>A0ABQ1P6G4_9GAMM</name>
<feature type="transmembrane region" description="Helical" evidence="1">
    <location>
        <begin position="66"/>
        <end position="88"/>
    </location>
</feature>
<evidence type="ECO:0000313" key="2">
    <source>
        <dbReference type="EMBL" id="GGC91995.1"/>
    </source>
</evidence>
<organism evidence="2 3">
    <name type="scientific">Halopseudomonas salina</name>
    <dbReference type="NCBI Taxonomy" id="1323744"/>
    <lineage>
        <taxon>Bacteria</taxon>
        <taxon>Pseudomonadati</taxon>
        <taxon>Pseudomonadota</taxon>
        <taxon>Gammaproteobacteria</taxon>
        <taxon>Pseudomonadales</taxon>
        <taxon>Pseudomonadaceae</taxon>
        <taxon>Halopseudomonas</taxon>
    </lineage>
</organism>
<dbReference type="EMBL" id="BMFF01000002">
    <property type="protein sequence ID" value="GGC91995.1"/>
    <property type="molecule type" value="Genomic_DNA"/>
</dbReference>
<accession>A0ABQ1P6G4</accession>
<evidence type="ECO:0000256" key="1">
    <source>
        <dbReference type="SAM" id="Phobius"/>
    </source>
</evidence>
<comment type="caution">
    <text evidence="2">The sequence shown here is derived from an EMBL/GenBank/DDBJ whole genome shotgun (WGS) entry which is preliminary data.</text>
</comment>
<gene>
    <name evidence="2" type="ORF">GCM10007418_09500</name>
</gene>
<keyword evidence="1" id="KW-1133">Transmembrane helix</keyword>
<keyword evidence="1" id="KW-0812">Transmembrane</keyword>
<reference evidence="3" key="1">
    <citation type="journal article" date="2019" name="Int. J. Syst. Evol. Microbiol.">
        <title>The Global Catalogue of Microorganisms (GCM) 10K type strain sequencing project: providing services to taxonomists for standard genome sequencing and annotation.</title>
        <authorList>
            <consortium name="The Broad Institute Genomics Platform"/>
            <consortium name="The Broad Institute Genome Sequencing Center for Infectious Disease"/>
            <person name="Wu L."/>
            <person name="Ma J."/>
        </authorList>
    </citation>
    <scope>NUCLEOTIDE SEQUENCE [LARGE SCALE GENOMIC DNA]</scope>
    <source>
        <strain evidence="3">CGMCC 1.12482</strain>
    </source>
</reference>
<proteinExistence type="predicted"/>
<dbReference type="Proteomes" id="UP000638188">
    <property type="component" value="Unassembled WGS sequence"/>
</dbReference>
<protein>
    <submittedName>
        <fullName evidence="2">Uncharacterized protein</fullName>
    </submittedName>
</protein>
<keyword evidence="3" id="KW-1185">Reference proteome</keyword>
<evidence type="ECO:0000313" key="3">
    <source>
        <dbReference type="Proteomes" id="UP000638188"/>
    </source>
</evidence>